<name>B3SD26_TRIAD</name>
<feature type="transmembrane region" description="Helical" evidence="7">
    <location>
        <begin position="242"/>
        <end position="259"/>
    </location>
</feature>
<reference evidence="8 9" key="1">
    <citation type="journal article" date="2008" name="Nature">
        <title>The Trichoplax genome and the nature of placozoans.</title>
        <authorList>
            <person name="Srivastava M."/>
            <person name="Begovic E."/>
            <person name="Chapman J."/>
            <person name="Putnam N.H."/>
            <person name="Hellsten U."/>
            <person name="Kawashima T."/>
            <person name="Kuo A."/>
            <person name="Mitros T."/>
            <person name="Salamov A."/>
            <person name="Carpenter M.L."/>
            <person name="Signorovitch A.Y."/>
            <person name="Moreno M.A."/>
            <person name="Kamm K."/>
            <person name="Grimwood J."/>
            <person name="Schmutz J."/>
            <person name="Shapiro H."/>
            <person name="Grigoriev I.V."/>
            <person name="Buss L.W."/>
            <person name="Schierwater B."/>
            <person name="Dellaporta S.L."/>
            <person name="Rokhsar D.S."/>
        </authorList>
    </citation>
    <scope>NUCLEOTIDE SEQUENCE [LARGE SCALE GENOMIC DNA]</scope>
    <source>
        <strain evidence="8 9">Grell-BS-1999</strain>
    </source>
</reference>
<dbReference type="PhylomeDB" id="B3SD26"/>
<dbReference type="GO" id="GO:0005886">
    <property type="term" value="C:plasma membrane"/>
    <property type="evidence" value="ECO:0000318"/>
    <property type="project" value="GO_Central"/>
</dbReference>
<evidence type="ECO:0000256" key="1">
    <source>
        <dbReference type="ARBA" id="ARBA00004141"/>
    </source>
</evidence>
<evidence type="ECO:0000256" key="7">
    <source>
        <dbReference type="SAM" id="Phobius"/>
    </source>
</evidence>
<comment type="similarity">
    <text evidence="2">Belongs to the SLC29A/ENT transporter (TC 2.A.57) family.</text>
</comment>
<evidence type="ECO:0000256" key="3">
    <source>
        <dbReference type="ARBA" id="ARBA00022448"/>
    </source>
</evidence>
<dbReference type="CTD" id="6759373"/>
<dbReference type="GeneID" id="6759373"/>
<gene>
    <name evidence="8" type="ORF">TRIADDRAFT_62183</name>
</gene>
<dbReference type="GO" id="GO:0005337">
    <property type="term" value="F:nucleoside transmembrane transporter activity"/>
    <property type="evidence" value="ECO:0000318"/>
    <property type="project" value="GO_Central"/>
</dbReference>
<evidence type="ECO:0000256" key="6">
    <source>
        <dbReference type="ARBA" id="ARBA00023136"/>
    </source>
</evidence>
<organism evidence="8 9">
    <name type="scientific">Trichoplax adhaerens</name>
    <name type="common">Trichoplax reptans</name>
    <dbReference type="NCBI Taxonomy" id="10228"/>
    <lineage>
        <taxon>Eukaryota</taxon>
        <taxon>Metazoa</taxon>
        <taxon>Placozoa</taxon>
        <taxon>Uniplacotomia</taxon>
        <taxon>Trichoplacea</taxon>
        <taxon>Trichoplacidae</taxon>
        <taxon>Trichoplax</taxon>
    </lineage>
</organism>
<keyword evidence="4 7" id="KW-0812">Transmembrane</keyword>
<dbReference type="Proteomes" id="UP000009022">
    <property type="component" value="Unassembled WGS sequence"/>
</dbReference>
<keyword evidence="3" id="KW-0813">Transport</keyword>
<evidence type="ECO:0000313" key="8">
    <source>
        <dbReference type="EMBL" id="EDV19385.1"/>
    </source>
</evidence>
<dbReference type="RefSeq" id="XP_002118160.1">
    <property type="nucleotide sequence ID" value="XM_002118124.1"/>
</dbReference>
<dbReference type="eggNOG" id="KOG1479">
    <property type="taxonomic scope" value="Eukaryota"/>
</dbReference>
<dbReference type="SUPFAM" id="SSF103473">
    <property type="entry name" value="MFS general substrate transporter"/>
    <property type="match status" value="1"/>
</dbReference>
<feature type="transmembrane region" description="Helical" evidence="7">
    <location>
        <begin position="174"/>
        <end position="192"/>
    </location>
</feature>
<comment type="subcellular location">
    <subcellularLocation>
        <location evidence="1">Membrane</location>
        <topology evidence="1">Multi-pass membrane protein</topology>
    </subcellularLocation>
</comment>
<feature type="transmembrane region" description="Helical" evidence="7">
    <location>
        <begin position="304"/>
        <end position="324"/>
    </location>
</feature>
<keyword evidence="9" id="KW-1185">Reference proteome</keyword>
<feature type="transmembrane region" description="Helical" evidence="7">
    <location>
        <begin position="266"/>
        <end position="284"/>
    </location>
</feature>
<feature type="transmembrane region" description="Helical" evidence="7">
    <location>
        <begin position="336"/>
        <end position="360"/>
    </location>
</feature>
<feature type="transmembrane region" description="Helical" evidence="7">
    <location>
        <begin position="372"/>
        <end position="394"/>
    </location>
</feature>
<proteinExistence type="inferred from homology"/>
<evidence type="ECO:0000313" key="9">
    <source>
        <dbReference type="Proteomes" id="UP000009022"/>
    </source>
</evidence>
<dbReference type="InterPro" id="IPR036259">
    <property type="entry name" value="MFS_trans_sf"/>
</dbReference>
<feature type="transmembrane region" description="Helical" evidence="7">
    <location>
        <begin position="53"/>
        <end position="76"/>
    </location>
</feature>
<evidence type="ECO:0000256" key="2">
    <source>
        <dbReference type="ARBA" id="ARBA00007965"/>
    </source>
</evidence>
<dbReference type="Pfam" id="PF01733">
    <property type="entry name" value="Nucleoside_tran"/>
    <property type="match status" value="1"/>
</dbReference>
<dbReference type="PANTHER" id="PTHR10332:SF10">
    <property type="entry name" value="EQUILIBRATIVE NUCLEOSIDE TRANSPORTER 4"/>
    <property type="match status" value="1"/>
</dbReference>
<keyword evidence="6 7" id="KW-0472">Membrane</keyword>
<protein>
    <submittedName>
        <fullName evidence="8">Uncharacterized protein</fullName>
    </submittedName>
</protein>
<dbReference type="PANTHER" id="PTHR10332">
    <property type="entry name" value="EQUILIBRATIVE NUCLEOSIDE TRANSPORTER"/>
    <property type="match status" value="1"/>
</dbReference>
<dbReference type="KEGG" id="tad:TRIADDRAFT_62183"/>
<keyword evidence="5 7" id="KW-1133">Transmembrane helix</keyword>
<accession>B3SD26</accession>
<dbReference type="AlphaFoldDB" id="B3SD26"/>
<evidence type="ECO:0000256" key="5">
    <source>
        <dbReference type="ARBA" id="ARBA00022989"/>
    </source>
</evidence>
<dbReference type="InterPro" id="IPR002259">
    <property type="entry name" value="Eqnu_transpt"/>
</dbReference>
<feature type="transmembrane region" description="Helical" evidence="7">
    <location>
        <begin position="145"/>
        <end position="162"/>
    </location>
</feature>
<dbReference type="EMBL" id="DS985275">
    <property type="protein sequence ID" value="EDV19385.1"/>
    <property type="molecule type" value="Genomic_DNA"/>
</dbReference>
<dbReference type="HOGENOM" id="CLU_641436_0_0_1"/>
<dbReference type="OrthoDB" id="10014563at2759"/>
<feature type="transmembrane region" description="Helical" evidence="7">
    <location>
        <begin position="122"/>
        <end position="139"/>
    </location>
</feature>
<sequence>MTTEVEKLLDGNFVRRGHRPSIDETYIAAAPVAAKHSPWASMKPYETLNKSNIGAYIQFIVIGIAVAFPTYAFFSATNYFKKDVLHTSKSDIGLEMAYLSSRLLGNIASLLFLRTCNFSRKLFGGFVILAICLIILPIIDQFHLCGSACTGAVVMAVIRMLVKVAGHDPRGASYCYFGISSGLLLLAVLVYFCVSRQSTYRHYSSLSAMHALHEIEDVSVRHRFQCCRFLSDACTTLRQPQILNHCILLFLITAQDYMIIPTIFVLARDFIGGGWTFLVLYLVYSLSDTVGRGPLATTLPYSTRIAWIGLLVRFAVIAGIATCIPPNKLSNEGQEWILFVLVMVLGISTGHINTSIISYAPTCVSQVYRETTGYLCILSLFAGMSAGIILSILVEKMIQFA</sequence>
<dbReference type="InParanoid" id="B3SD26"/>
<evidence type="ECO:0000256" key="4">
    <source>
        <dbReference type="ARBA" id="ARBA00022692"/>
    </source>
</evidence>